<dbReference type="Pfam" id="PF00097">
    <property type="entry name" value="zf-C3HC4"/>
    <property type="match status" value="1"/>
</dbReference>
<keyword evidence="11" id="KW-1133">Transmembrane helix</keyword>
<keyword evidence="4 11" id="KW-0808">Transferase</keyword>
<evidence type="ECO:0000256" key="7">
    <source>
        <dbReference type="ARBA" id="ARBA00022786"/>
    </source>
</evidence>
<accession>A0A833QIX0</accession>
<evidence type="ECO:0000256" key="9">
    <source>
        <dbReference type="ARBA" id="ARBA00023136"/>
    </source>
</evidence>
<dbReference type="InterPro" id="IPR018957">
    <property type="entry name" value="Znf_C3HC4_RING-type"/>
</dbReference>
<dbReference type="InterPro" id="IPR017907">
    <property type="entry name" value="Znf_RING_CS"/>
</dbReference>
<evidence type="ECO:0000256" key="2">
    <source>
        <dbReference type="ARBA" id="ARBA00004308"/>
    </source>
</evidence>
<dbReference type="Gene3D" id="3.30.40.10">
    <property type="entry name" value="Zinc/RING finger domain, C3HC4 (zinc finger)"/>
    <property type="match status" value="1"/>
</dbReference>
<keyword evidence="7 11" id="KW-0833">Ubl conjugation pathway</keyword>
<keyword evidence="11" id="KW-0812">Transmembrane</keyword>
<comment type="domain">
    <text evidence="11">The RING-type zinc finger domain is responsible for E3 ligase activity.</text>
</comment>
<dbReference type="PROSITE" id="PS50089">
    <property type="entry name" value="ZF_RING_2"/>
    <property type="match status" value="1"/>
</dbReference>
<dbReference type="PANTHER" id="PTHR12313">
    <property type="entry name" value="E3 UBIQUITIN-PROTEIN LIGASE RNF5-RELATED"/>
    <property type="match status" value="1"/>
</dbReference>
<evidence type="ECO:0000256" key="10">
    <source>
        <dbReference type="PROSITE-ProRule" id="PRU00175"/>
    </source>
</evidence>
<reference evidence="14" key="1">
    <citation type="submission" date="2020-01" db="EMBL/GenBank/DDBJ databases">
        <title>Genome sequence of Kobresia littledalei, the first chromosome-level genome in the family Cyperaceae.</title>
        <authorList>
            <person name="Qu G."/>
        </authorList>
    </citation>
    <scope>NUCLEOTIDE SEQUENCE</scope>
    <source>
        <strain evidence="14">C.B.Clarke</strain>
        <tissue evidence="14">Leaf</tissue>
    </source>
</reference>
<keyword evidence="9 11" id="KW-0472">Membrane</keyword>
<dbReference type="GO" id="GO:0008270">
    <property type="term" value="F:zinc ion binding"/>
    <property type="evidence" value="ECO:0007669"/>
    <property type="project" value="UniProtKB-KW"/>
</dbReference>
<comment type="caution">
    <text evidence="14">The sequence shown here is derived from an EMBL/GenBank/DDBJ whole genome shotgun (WGS) entry which is preliminary data.</text>
</comment>
<dbReference type="SMART" id="SM00184">
    <property type="entry name" value="RING"/>
    <property type="match status" value="1"/>
</dbReference>
<organism evidence="14 15">
    <name type="scientific">Carex littledalei</name>
    <dbReference type="NCBI Taxonomy" id="544730"/>
    <lineage>
        <taxon>Eukaryota</taxon>
        <taxon>Viridiplantae</taxon>
        <taxon>Streptophyta</taxon>
        <taxon>Embryophyta</taxon>
        <taxon>Tracheophyta</taxon>
        <taxon>Spermatophyta</taxon>
        <taxon>Magnoliopsida</taxon>
        <taxon>Liliopsida</taxon>
        <taxon>Poales</taxon>
        <taxon>Cyperaceae</taxon>
        <taxon>Cyperoideae</taxon>
        <taxon>Cariceae</taxon>
        <taxon>Carex</taxon>
        <taxon>Carex subgen. Euthyceras</taxon>
    </lineage>
</organism>
<comment type="function">
    <text evidence="11">E3 ubiquitin-protein ligase.</text>
</comment>
<feature type="domain" description="RING-type" evidence="13">
    <location>
        <begin position="127"/>
        <end position="169"/>
    </location>
</feature>
<comment type="pathway">
    <text evidence="3 11">Protein modification; protein ubiquitination.</text>
</comment>
<proteinExistence type="predicted"/>
<evidence type="ECO:0000313" key="15">
    <source>
        <dbReference type="Proteomes" id="UP000623129"/>
    </source>
</evidence>
<sequence length="309" mass="34299">MWPRPVGYAGYSDGVGLLGDLCGGSRCVSFSLLINLSHLHPLFSVLTLPYQTFPLFLLTGQNCVTHTPFFFNSCAVWRAQINSHQTRRANRREIKGAKRTIVSSSLMEEQTAVSTTPAAASSGCFDCNICLDFAAEPVVTLCGHLYCWPCIYKWLRHTNVHAGQCPVCKAVVSQESLVPLYGRGQAFKKHDLQNQNQVIPRRPQPQRETNVNQPSVPQQHEYVYPMSAPMLSPVIHSTAGGVLGGVALAVLPWLTRNGAAHIPASMFYTSPYHFVTVGRQRRQELAMEKVLHQLCIFLSVFALICLLLF</sequence>
<dbReference type="EC" id="2.3.2.27" evidence="11"/>
<dbReference type="Proteomes" id="UP000623129">
    <property type="component" value="Unassembled WGS sequence"/>
</dbReference>
<dbReference type="InterPro" id="IPR001841">
    <property type="entry name" value="Znf_RING"/>
</dbReference>
<dbReference type="EMBL" id="SWLB01000025">
    <property type="protein sequence ID" value="KAF3322372.1"/>
    <property type="molecule type" value="Genomic_DNA"/>
</dbReference>
<dbReference type="SUPFAM" id="SSF57850">
    <property type="entry name" value="RING/U-box"/>
    <property type="match status" value="1"/>
</dbReference>
<keyword evidence="15" id="KW-1185">Reference proteome</keyword>
<protein>
    <recommendedName>
        <fullName evidence="11">E3 ubiquitin-protein ligase RMA</fullName>
        <ecNumber evidence="11">2.3.2.27</ecNumber>
    </recommendedName>
    <alternativeName>
        <fullName evidence="11">Protein RING membrane-anchor</fullName>
    </alternativeName>
    <alternativeName>
        <fullName evidence="11">RING-type E3 ubiquitin transferase RMA</fullName>
    </alternativeName>
</protein>
<keyword evidence="5 11" id="KW-0479">Metal-binding</keyword>
<dbReference type="GO" id="GO:0006511">
    <property type="term" value="P:ubiquitin-dependent protein catabolic process"/>
    <property type="evidence" value="ECO:0007669"/>
    <property type="project" value="UniProtKB-UniRule"/>
</dbReference>
<dbReference type="GO" id="GO:0005789">
    <property type="term" value="C:endoplasmic reticulum membrane"/>
    <property type="evidence" value="ECO:0007669"/>
    <property type="project" value="UniProtKB-SubCell"/>
</dbReference>
<comment type="catalytic activity">
    <reaction evidence="1 11">
        <text>S-ubiquitinyl-[E2 ubiquitin-conjugating enzyme]-L-cysteine + [acceptor protein]-L-lysine = [E2 ubiquitin-conjugating enzyme]-L-cysteine + N(6)-ubiquitinyl-[acceptor protein]-L-lysine.</text>
        <dbReference type="EC" id="2.3.2.27"/>
    </reaction>
</comment>
<evidence type="ECO:0000256" key="6">
    <source>
        <dbReference type="ARBA" id="ARBA00022771"/>
    </source>
</evidence>
<gene>
    <name evidence="14" type="ORF">FCM35_KLT13513</name>
</gene>
<dbReference type="InterPro" id="IPR045103">
    <property type="entry name" value="RNF5/RNF185-like"/>
</dbReference>
<dbReference type="GO" id="GO:0016567">
    <property type="term" value="P:protein ubiquitination"/>
    <property type="evidence" value="ECO:0007669"/>
    <property type="project" value="UniProtKB-UniPathway"/>
</dbReference>
<keyword evidence="8 11" id="KW-0862">Zinc</keyword>
<evidence type="ECO:0000313" key="14">
    <source>
        <dbReference type="EMBL" id="KAF3322372.1"/>
    </source>
</evidence>
<name>A0A833QIX0_9POAL</name>
<evidence type="ECO:0000256" key="12">
    <source>
        <dbReference type="SAM" id="MobiDB-lite"/>
    </source>
</evidence>
<evidence type="ECO:0000256" key="8">
    <source>
        <dbReference type="ARBA" id="ARBA00022833"/>
    </source>
</evidence>
<evidence type="ECO:0000256" key="1">
    <source>
        <dbReference type="ARBA" id="ARBA00000900"/>
    </source>
</evidence>
<dbReference type="AlphaFoldDB" id="A0A833QIX0"/>
<evidence type="ECO:0000256" key="11">
    <source>
        <dbReference type="RuleBase" id="RU369090"/>
    </source>
</evidence>
<evidence type="ECO:0000259" key="13">
    <source>
        <dbReference type="PROSITE" id="PS50089"/>
    </source>
</evidence>
<keyword evidence="11" id="KW-0256">Endoplasmic reticulum</keyword>
<dbReference type="PROSITE" id="PS00518">
    <property type="entry name" value="ZF_RING_1"/>
    <property type="match status" value="1"/>
</dbReference>
<keyword evidence="6 10" id="KW-0863">Zinc-finger</keyword>
<dbReference type="UniPathway" id="UPA00143"/>
<comment type="subcellular location">
    <subcellularLocation>
        <location evidence="2">Endomembrane system</location>
    </subcellularLocation>
    <subcellularLocation>
        <location evidence="11">Endoplasmic reticulum membrane</location>
        <topology evidence="11">Single-pass type IV membrane protein</topology>
    </subcellularLocation>
</comment>
<dbReference type="InterPro" id="IPR013083">
    <property type="entry name" value="Znf_RING/FYVE/PHD"/>
</dbReference>
<dbReference type="GO" id="GO:0061630">
    <property type="term" value="F:ubiquitin protein ligase activity"/>
    <property type="evidence" value="ECO:0007669"/>
    <property type="project" value="UniProtKB-UniRule"/>
</dbReference>
<dbReference type="OrthoDB" id="6270329at2759"/>
<evidence type="ECO:0000256" key="3">
    <source>
        <dbReference type="ARBA" id="ARBA00004906"/>
    </source>
</evidence>
<evidence type="ECO:0000256" key="5">
    <source>
        <dbReference type="ARBA" id="ARBA00022723"/>
    </source>
</evidence>
<feature type="region of interest" description="Disordered" evidence="12">
    <location>
        <begin position="193"/>
        <end position="214"/>
    </location>
</feature>
<evidence type="ECO:0000256" key="4">
    <source>
        <dbReference type="ARBA" id="ARBA00022679"/>
    </source>
</evidence>
<feature type="transmembrane region" description="Helical" evidence="11">
    <location>
        <begin position="290"/>
        <end position="308"/>
    </location>
</feature>